<protein>
    <submittedName>
        <fullName evidence="1">4'-phosphopantetheinyl transferase EntD (Siderophore biosynthesis)</fullName>
    </submittedName>
</protein>
<reference evidence="1 2" key="1">
    <citation type="submission" date="2016-10" db="EMBL/GenBank/DDBJ databases">
        <authorList>
            <person name="de Groot N.N."/>
        </authorList>
    </citation>
    <scope>NUCLEOTIDE SEQUENCE [LARGE SCALE GENOMIC DNA]</scope>
    <source>
        <strain evidence="1 2">DSM 8512</strain>
    </source>
</reference>
<dbReference type="Proteomes" id="UP000199054">
    <property type="component" value="Unassembled WGS sequence"/>
</dbReference>
<dbReference type="EMBL" id="FODE01000002">
    <property type="protein sequence ID" value="SEN21032.1"/>
    <property type="molecule type" value="Genomic_DNA"/>
</dbReference>
<sequence length="222" mass="23121">MDHARILDREAEGLLLIAPLASASRARPRLRALYRDHPAMMPEAGRDAFLTGRAMVTRGMRLLGMTPQVVDDEGAVWPKGLAGAVSHGGGQVGVWLRRGGAGSLGLDLRAIGDGAQGLSQHELHLLSQQPGLARMRPEERQAGAISAKHALARALAPQLGAAVSPAALTVRASARSGISLGLADAALSGPGVEGGFRVELRVMPGLVLTRVAVGRPARLRLC</sequence>
<organism evidence="1 2">
    <name type="scientific">Paracoccus alcaliphilus</name>
    <dbReference type="NCBI Taxonomy" id="34002"/>
    <lineage>
        <taxon>Bacteria</taxon>
        <taxon>Pseudomonadati</taxon>
        <taxon>Pseudomonadota</taxon>
        <taxon>Alphaproteobacteria</taxon>
        <taxon>Rhodobacterales</taxon>
        <taxon>Paracoccaceae</taxon>
        <taxon>Paracoccus</taxon>
    </lineage>
</organism>
<proteinExistence type="predicted"/>
<accession>A0A1H8ENK7</accession>
<evidence type="ECO:0000313" key="2">
    <source>
        <dbReference type="Proteomes" id="UP000199054"/>
    </source>
</evidence>
<keyword evidence="2" id="KW-1185">Reference proteome</keyword>
<dbReference type="RefSeq" id="WP_090610394.1">
    <property type="nucleotide sequence ID" value="NZ_CP067127.1"/>
</dbReference>
<gene>
    <name evidence="1" type="ORF">SAMN04489859_1002172</name>
</gene>
<evidence type="ECO:0000313" key="1">
    <source>
        <dbReference type="EMBL" id="SEN21032.1"/>
    </source>
</evidence>
<name>A0A1H8ENK7_9RHOB</name>
<keyword evidence="1" id="KW-0808">Transferase</keyword>
<dbReference type="GO" id="GO:0016740">
    <property type="term" value="F:transferase activity"/>
    <property type="evidence" value="ECO:0007669"/>
    <property type="project" value="UniProtKB-KW"/>
</dbReference>
<dbReference type="OrthoDB" id="7771502at2"/>
<dbReference type="AlphaFoldDB" id="A0A1H8ENK7"/>
<dbReference type="STRING" id="34002.SAMN04489859_1002172"/>